<evidence type="ECO:0000313" key="2">
    <source>
        <dbReference type="Proteomes" id="UP000831701"/>
    </source>
</evidence>
<accession>A0ACB8V707</accession>
<name>A0ACB8V707_9TELE</name>
<sequence>MTDSSHIKTAKENQIQSPVPGPVSSDGKFVQGSGINPASDGLQTSNIHHRSSSFLNVLRMNCHQIRIAYRILTWIKHLMMIRTSPIQSGMSEDYIPDSEIQDDDDDDSDTSIPLMPVGSKGGQIQAKPVIPDAGTSYGSDTDIPLPSTSNHLPLEETSDSKKKKKKLKDQAECHNQESTHLAMSNKNYCYICDFLGHDIRVHQDFYRLPVPTTQLAKISKLLLSMEKGHLSSIQEKSLDEIEIEDEIALSDTEAKDSMSESDDSGTAFTECATSEPVDAATDSTVTEQVHDAGDFEAVSLVTSTVNETVTLSEGQDAGQKHESRRVPKKAWSKAEVAAVMRHFRNHISKGKLATKNECGHFLVVLVFLLLLRRRKQIQQASTERLKKSFYPQASKILNEDST</sequence>
<dbReference type="Proteomes" id="UP000831701">
    <property type="component" value="Chromosome 24"/>
</dbReference>
<protein>
    <submittedName>
        <fullName evidence="1">Uncharacterized protein</fullName>
    </submittedName>
</protein>
<evidence type="ECO:0000313" key="1">
    <source>
        <dbReference type="EMBL" id="KAI3351331.1"/>
    </source>
</evidence>
<organism evidence="1 2">
    <name type="scientific">Scortum barcoo</name>
    <name type="common">barcoo grunter</name>
    <dbReference type="NCBI Taxonomy" id="214431"/>
    <lineage>
        <taxon>Eukaryota</taxon>
        <taxon>Metazoa</taxon>
        <taxon>Chordata</taxon>
        <taxon>Craniata</taxon>
        <taxon>Vertebrata</taxon>
        <taxon>Euteleostomi</taxon>
        <taxon>Actinopterygii</taxon>
        <taxon>Neopterygii</taxon>
        <taxon>Teleostei</taxon>
        <taxon>Neoteleostei</taxon>
        <taxon>Acanthomorphata</taxon>
        <taxon>Eupercaria</taxon>
        <taxon>Centrarchiformes</taxon>
        <taxon>Terapontoidei</taxon>
        <taxon>Terapontidae</taxon>
        <taxon>Scortum</taxon>
    </lineage>
</organism>
<dbReference type="EMBL" id="CM041554">
    <property type="protein sequence ID" value="KAI3351331.1"/>
    <property type="molecule type" value="Genomic_DNA"/>
</dbReference>
<gene>
    <name evidence="1" type="ORF">L3Q82_005874</name>
</gene>
<proteinExistence type="predicted"/>
<reference evidence="1" key="1">
    <citation type="submission" date="2022-04" db="EMBL/GenBank/DDBJ databases">
        <title>Jade perch genome.</title>
        <authorList>
            <person name="Chao B."/>
        </authorList>
    </citation>
    <scope>NUCLEOTIDE SEQUENCE</scope>
    <source>
        <strain evidence="1">CB-2022</strain>
    </source>
</reference>
<keyword evidence="2" id="KW-1185">Reference proteome</keyword>
<comment type="caution">
    <text evidence="1">The sequence shown here is derived from an EMBL/GenBank/DDBJ whole genome shotgun (WGS) entry which is preliminary data.</text>
</comment>